<protein>
    <recommendedName>
        <fullName evidence="9">DNA 5'-3' helicase</fullName>
        <ecNumber evidence="9">5.6.2.3</ecNumber>
    </recommendedName>
</protein>
<comment type="similarity">
    <text evidence="1">Belongs to the helicase family. DnaB subfamily.</text>
</comment>
<evidence type="ECO:0000256" key="4">
    <source>
        <dbReference type="ARBA" id="ARBA00022801"/>
    </source>
</evidence>
<dbReference type="PANTHER" id="PTHR30153">
    <property type="entry name" value="REPLICATIVE DNA HELICASE DNAB"/>
    <property type="match status" value="1"/>
</dbReference>
<dbReference type="Pfam" id="PF00772">
    <property type="entry name" value="DnaB"/>
    <property type="match status" value="1"/>
</dbReference>
<evidence type="ECO:0000313" key="12">
    <source>
        <dbReference type="EMBL" id="TFC20052.1"/>
    </source>
</evidence>
<evidence type="ECO:0000259" key="11">
    <source>
        <dbReference type="PROSITE" id="PS51199"/>
    </source>
</evidence>
<keyword evidence="2" id="KW-0235">DNA replication</keyword>
<evidence type="ECO:0000256" key="1">
    <source>
        <dbReference type="ARBA" id="ARBA00008428"/>
    </source>
</evidence>
<evidence type="ECO:0000256" key="2">
    <source>
        <dbReference type="ARBA" id="ARBA00022705"/>
    </source>
</evidence>
<proteinExistence type="inferred from homology"/>
<dbReference type="Pfam" id="PF03796">
    <property type="entry name" value="DnaB_C"/>
    <property type="match status" value="1"/>
</dbReference>
<reference evidence="12 13" key="1">
    <citation type="submission" date="2019-03" db="EMBL/GenBank/DDBJ databases">
        <title>Genomics of glacier-inhabiting Cryobacterium strains.</title>
        <authorList>
            <person name="Liu Q."/>
            <person name="Xin Y.-H."/>
        </authorList>
    </citation>
    <scope>NUCLEOTIDE SEQUENCE [LARGE SCALE GENOMIC DNA]</scope>
    <source>
        <strain evidence="12 13">MDT1-3</strain>
    </source>
</reference>
<name>A0A4R8WZY1_9MICO</name>
<organism evidence="12 13">
    <name type="scientific">Cryobacterium algoritolerans</name>
    <dbReference type="NCBI Taxonomy" id="1259184"/>
    <lineage>
        <taxon>Bacteria</taxon>
        <taxon>Bacillati</taxon>
        <taxon>Actinomycetota</taxon>
        <taxon>Actinomycetes</taxon>
        <taxon>Micrococcales</taxon>
        <taxon>Microbacteriaceae</taxon>
        <taxon>Cryobacterium</taxon>
    </lineage>
</organism>
<dbReference type="SUPFAM" id="SSF48024">
    <property type="entry name" value="N-terminal domain of DnaB helicase"/>
    <property type="match status" value="1"/>
</dbReference>
<evidence type="ECO:0000313" key="13">
    <source>
        <dbReference type="Proteomes" id="UP000298412"/>
    </source>
</evidence>
<keyword evidence="5" id="KW-0347">Helicase</keyword>
<dbReference type="SUPFAM" id="SSF52540">
    <property type="entry name" value="P-loop containing nucleoside triphosphate hydrolases"/>
    <property type="match status" value="1"/>
</dbReference>
<evidence type="ECO:0000256" key="9">
    <source>
        <dbReference type="ARBA" id="ARBA00044969"/>
    </source>
</evidence>
<dbReference type="InterPro" id="IPR007693">
    <property type="entry name" value="DNA_helicase_DnaB-like_N"/>
</dbReference>
<dbReference type="GO" id="GO:0016787">
    <property type="term" value="F:hydrolase activity"/>
    <property type="evidence" value="ECO:0007669"/>
    <property type="project" value="UniProtKB-KW"/>
</dbReference>
<keyword evidence="3" id="KW-0547">Nucleotide-binding</keyword>
<dbReference type="GO" id="GO:0043139">
    <property type="term" value="F:5'-3' DNA helicase activity"/>
    <property type="evidence" value="ECO:0007669"/>
    <property type="project" value="UniProtKB-EC"/>
</dbReference>
<dbReference type="InterPro" id="IPR027417">
    <property type="entry name" value="P-loop_NTPase"/>
</dbReference>
<accession>A0A4R8WZY1</accession>
<keyword evidence="4" id="KW-0378">Hydrolase</keyword>
<dbReference type="EC" id="5.6.2.3" evidence="9"/>
<dbReference type="GO" id="GO:0003677">
    <property type="term" value="F:DNA binding"/>
    <property type="evidence" value="ECO:0007669"/>
    <property type="project" value="UniProtKB-KW"/>
</dbReference>
<dbReference type="AlphaFoldDB" id="A0A4R8WZY1"/>
<dbReference type="InterPro" id="IPR016136">
    <property type="entry name" value="DNA_helicase_N/primase_C"/>
</dbReference>
<keyword evidence="7" id="KW-0238">DNA-binding</keyword>
<dbReference type="PROSITE" id="PS51199">
    <property type="entry name" value="SF4_HELICASE"/>
    <property type="match status" value="1"/>
</dbReference>
<feature type="domain" description="SF4 helicase" evidence="11">
    <location>
        <begin position="153"/>
        <end position="412"/>
    </location>
</feature>
<evidence type="ECO:0000256" key="10">
    <source>
        <dbReference type="ARBA" id="ARBA00048954"/>
    </source>
</evidence>
<dbReference type="Gene3D" id="3.40.50.300">
    <property type="entry name" value="P-loop containing nucleotide triphosphate hydrolases"/>
    <property type="match status" value="1"/>
</dbReference>
<dbReference type="EMBL" id="SOFP01000009">
    <property type="protein sequence ID" value="TFC20052.1"/>
    <property type="molecule type" value="Genomic_DNA"/>
</dbReference>
<dbReference type="OrthoDB" id="9773982at2"/>
<dbReference type="GO" id="GO:0006260">
    <property type="term" value="P:DNA replication"/>
    <property type="evidence" value="ECO:0007669"/>
    <property type="project" value="UniProtKB-KW"/>
</dbReference>
<dbReference type="GO" id="GO:0005829">
    <property type="term" value="C:cytosol"/>
    <property type="evidence" value="ECO:0007669"/>
    <property type="project" value="TreeGrafter"/>
</dbReference>
<dbReference type="InterPro" id="IPR007694">
    <property type="entry name" value="DNA_helicase_DnaB-like_C"/>
</dbReference>
<dbReference type="InterPro" id="IPR036185">
    <property type="entry name" value="DNA_heli_DnaB-like_N_sf"/>
</dbReference>
<gene>
    <name evidence="12" type="ORF">E3O19_01390</name>
</gene>
<dbReference type="Gene3D" id="1.10.860.10">
    <property type="entry name" value="DNAb Helicase, Chain A"/>
    <property type="match status" value="1"/>
</dbReference>
<dbReference type="RefSeq" id="WP_134564834.1">
    <property type="nucleotide sequence ID" value="NZ_SOFP01000009.1"/>
</dbReference>
<evidence type="ECO:0000256" key="5">
    <source>
        <dbReference type="ARBA" id="ARBA00022806"/>
    </source>
</evidence>
<dbReference type="PANTHER" id="PTHR30153:SF2">
    <property type="entry name" value="REPLICATIVE DNA HELICASE"/>
    <property type="match status" value="1"/>
</dbReference>
<evidence type="ECO:0000256" key="6">
    <source>
        <dbReference type="ARBA" id="ARBA00022840"/>
    </source>
</evidence>
<evidence type="ECO:0000256" key="8">
    <source>
        <dbReference type="ARBA" id="ARBA00023235"/>
    </source>
</evidence>
<comment type="caution">
    <text evidence="12">The sequence shown here is derived from an EMBL/GenBank/DDBJ whole genome shotgun (WGS) entry which is preliminary data.</text>
</comment>
<evidence type="ECO:0000256" key="7">
    <source>
        <dbReference type="ARBA" id="ARBA00023125"/>
    </source>
</evidence>
<keyword evidence="13" id="KW-1185">Reference proteome</keyword>
<evidence type="ECO:0000256" key="3">
    <source>
        <dbReference type="ARBA" id="ARBA00022741"/>
    </source>
</evidence>
<dbReference type="Proteomes" id="UP000298412">
    <property type="component" value="Unassembled WGS sequence"/>
</dbReference>
<dbReference type="GO" id="GO:0005524">
    <property type="term" value="F:ATP binding"/>
    <property type="evidence" value="ECO:0007669"/>
    <property type="project" value="UniProtKB-KW"/>
</dbReference>
<keyword evidence="6" id="KW-0067">ATP-binding</keyword>
<sequence>MSDELGFAELSVLAGVLDSNGAKLDDLILTGADFNDGRFGDIFDTMRRMRSENRPVDPTTLGGEIPTHAAFLWTLSDQVPHTINTGFHADMVREAAVRRRVNAAGVRISEWSKTLGMSDLTDRARREVDEAVGLQRRRVTFMADTIGDTIEGIGKPSRSVPTPWRSLTDSIGGFRPGALYVFGARPGVGKTAVSIQIALELAEHGAVAYSSLEMPEHELHLRCISAGAGVAHAILEKPAPLPEFVKSKIDAWRGSTPQSIAFDDRGSVTVNDIRTHARSVAREGNLAGVVVDYLQLISGESGAKRLEVVTEASRQLKLLARDLDVPVIALSQLNRNAESRGDKRPAMSDLRESGAIEQDADLVILLHRDMEATDTASTDFDMLVAKNRHGATGVLRMEWAGEFMSVTDGRTW</sequence>
<comment type="catalytic activity">
    <reaction evidence="10">
        <text>ATP + H2O = ADP + phosphate + H(+)</text>
        <dbReference type="Rhea" id="RHEA:13065"/>
        <dbReference type="ChEBI" id="CHEBI:15377"/>
        <dbReference type="ChEBI" id="CHEBI:15378"/>
        <dbReference type="ChEBI" id="CHEBI:30616"/>
        <dbReference type="ChEBI" id="CHEBI:43474"/>
        <dbReference type="ChEBI" id="CHEBI:456216"/>
        <dbReference type="EC" id="5.6.2.3"/>
    </reaction>
</comment>
<keyword evidence="8" id="KW-0413">Isomerase</keyword>